<proteinExistence type="predicted"/>
<evidence type="ECO:0000313" key="2">
    <source>
        <dbReference type="Proteomes" id="UP000323917"/>
    </source>
</evidence>
<evidence type="ECO:0000313" key="1">
    <source>
        <dbReference type="EMBL" id="QEG34486.1"/>
    </source>
</evidence>
<dbReference type="AlphaFoldDB" id="A0A5B9QC51"/>
<reference evidence="1 2" key="1">
    <citation type="submission" date="2019-08" db="EMBL/GenBank/DDBJ databases">
        <title>Deep-cultivation of Planctomycetes and their phenomic and genomic characterization uncovers novel biology.</title>
        <authorList>
            <person name="Wiegand S."/>
            <person name="Jogler M."/>
            <person name="Boedeker C."/>
            <person name="Pinto D."/>
            <person name="Vollmers J."/>
            <person name="Rivas-Marin E."/>
            <person name="Kohn T."/>
            <person name="Peeters S.H."/>
            <person name="Heuer A."/>
            <person name="Rast P."/>
            <person name="Oberbeckmann S."/>
            <person name="Bunk B."/>
            <person name="Jeske O."/>
            <person name="Meyerdierks A."/>
            <person name="Storesund J.E."/>
            <person name="Kallscheuer N."/>
            <person name="Luecker S."/>
            <person name="Lage O.M."/>
            <person name="Pohl T."/>
            <person name="Merkel B.J."/>
            <person name="Hornburger P."/>
            <person name="Mueller R.-W."/>
            <person name="Bruemmer F."/>
            <person name="Labrenz M."/>
            <person name="Spormann A.M."/>
            <person name="Op den Camp H."/>
            <person name="Overmann J."/>
            <person name="Amann R."/>
            <person name="Jetten M.S.M."/>
            <person name="Mascher T."/>
            <person name="Medema M.H."/>
            <person name="Devos D.P."/>
            <person name="Kaster A.-K."/>
            <person name="Ovreas L."/>
            <person name="Rohde M."/>
            <person name="Galperin M.Y."/>
            <person name="Jogler C."/>
        </authorList>
    </citation>
    <scope>NUCLEOTIDE SEQUENCE [LARGE SCALE GENOMIC DNA]</scope>
    <source>
        <strain evidence="1 2">Pr1d</strain>
    </source>
</reference>
<keyword evidence="2" id="KW-1185">Reference proteome</keyword>
<sequence length="69" mass="7993">MTRSGFPNSQIIFVQKLKKLCTRTMRFTPVFIELNDNMTVQKGINYFLKSGFFQNRELLSSRRSASGRG</sequence>
<dbReference type="KEGG" id="bgok:Pr1d_17660"/>
<protein>
    <submittedName>
        <fullName evidence="1">Uncharacterized protein</fullName>
    </submittedName>
</protein>
<name>A0A5B9QC51_9BACT</name>
<organism evidence="1 2">
    <name type="scientific">Bythopirellula goksoeyrii</name>
    <dbReference type="NCBI Taxonomy" id="1400387"/>
    <lineage>
        <taxon>Bacteria</taxon>
        <taxon>Pseudomonadati</taxon>
        <taxon>Planctomycetota</taxon>
        <taxon>Planctomycetia</taxon>
        <taxon>Pirellulales</taxon>
        <taxon>Lacipirellulaceae</taxon>
        <taxon>Bythopirellula</taxon>
    </lineage>
</organism>
<accession>A0A5B9QC51</accession>
<dbReference type="EMBL" id="CP042913">
    <property type="protein sequence ID" value="QEG34486.1"/>
    <property type="molecule type" value="Genomic_DNA"/>
</dbReference>
<dbReference type="Proteomes" id="UP000323917">
    <property type="component" value="Chromosome"/>
</dbReference>
<gene>
    <name evidence="1" type="ORF">Pr1d_17660</name>
</gene>